<feature type="region of interest" description="Disordered" evidence="2">
    <location>
        <begin position="176"/>
        <end position="206"/>
    </location>
</feature>
<feature type="coiled-coil region" evidence="1">
    <location>
        <begin position="102"/>
        <end position="176"/>
    </location>
</feature>
<dbReference type="InParanoid" id="K1RB80"/>
<organism evidence="3">
    <name type="scientific">Magallana gigas</name>
    <name type="common">Pacific oyster</name>
    <name type="synonym">Crassostrea gigas</name>
    <dbReference type="NCBI Taxonomy" id="29159"/>
    <lineage>
        <taxon>Eukaryota</taxon>
        <taxon>Metazoa</taxon>
        <taxon>Spiralia</taxon>
        <taxon>Lophotrochozoa</taxon>
        <taxon>Mollusca</taxon>
        <taxon>Bivalvia</taxon>
        <taxon>Autobranchia</taxon>
        <taxon>Pteriomorphia</taxon>
        <taxon>Ostreida</taxon>
        <taxon>Ostreoidea</taxon>
        <taxon>Ostreidae</taxon>
        <taxon>Magallana</taxon>
    </lineage>
</organism>
<feature type="compositionally biased region" description="Polar residues" evidence="2">
    <location>
        <begin position="179"/>
        <end position="195"/>
    </location>
</feature>
<evidence type="ECO:0008006" key="4">
    <source>
        <dbReference type="Google" id="ProtNLM"/>
    </source>
</evidence>
<dbReference type="AlphaFoldDB" id="K1RB80"/>
<reference evidence="3" key="1">
    <citation type="journal article" date="2012" name="Nature">
        <title>The oyster genome reveals stress adaptation and complexity of shell formation.</title>
        <authorList>
            <person name="Zhang G."/>
            <person name="Fang X."/>
            <person name="Guo X."/>
            <person name="Li L."/>
            <person name="Luo R."/>
            <person name="Xu F."/>
            <person name="Yang P."/>
            <person name="Zhang L."/>
            <person name="Wang X."/>
            <person name="Qi H."/>
            <person name="Xiong Z."/>
            <person name="Que H."/>
            <person name="Xie Y."/>
            <person name="Holland P.W."/>
            <person name="Paps J."/>
            <person name="Zhu Y."/>
            <person name="Wu F."/>
            <person name="Chen Y."/>
            <person name="Wang J."/>
            <person name="Peng C."/>
            <person name="Meng J."/>
            <person name="Yang L."/>
            <person name="Liu J."/>
            <person name="Wen B."/>
            <person name="Zhang N."/>
            <person name="Huang Z."/>
            <person name="Zhu Q."/>
            <person name="Feng Y."/>
            <person name="Mount A."/>
            <person name="Hedgecock D."/>
            <person name="Xu Z."/>
            <person name="Liu Y."/>
            <person name="Domazet-Loso T."/>
            <person name="Du Y."/>
            <person name="Sun X."/>
            <person name="Zhang S."/>
            <person name="Liu B."/>
            <person name="Cheng P."/>
            <person name="Jiang X."/>
            <person name="Li J."/>
            <person name="Fan D."/>
            <person name="Wang W."/>
            <person name="Fu W."/>
            <person name="Wang T."/>
            <person name="Wang B."/>
            <person name="Zhang J."/>
            <person name="Peng Z."/>
            <person name="Li Y."/>
            <person name="Li N."/>
            <person name="Wang J."/>
            <person name="Chen M."/>
            <person name="He Y."/>
            <person name="Tan F."/>
            <person name="Song X."/>
            <person name="Zheng Q."/>
            <person name="Huang R."/>
            <person name="Yang H."/>
            <person name="Du X."/>
            <person name="Chen L."/>
            <person name="Yang M."/>
            <person name="Gaffney P.M."/>
            <person name="Wang S."/>
            <person name="Luo L."/>
            <person name="She Z."/>
            <person name="Ming Y."/>
            <person name="Huang W."/>
            <person name="Zhang S."/>
            <person name="Huang B."/>
            <person name="Zhang Y."/>
            <person name="Qu T."/>
            <person name="Ni P."/>
            <person name="Miao G."/>
            <person name="Wang J."/>
            <person name="Wang Q."/>
            <person name="Steinberg C.E."/>
            <person name="Wang H."/>
            <person name="Li N."/>
            <person name="Qian L."/>
            <person name="Zhang G."/>
            <person name="Li Y."/>
            <person name="Yang H."/>
            <person name="Liu X."/>
            <person name="Wang J."/>
            <person name="Yin Y."/>
            <person name="Wang J."/>
        </authorList>
    </citation>
    <scope>NUCLEOTIDE SEQUENCE [LARGE SCALE GENOMIC DNA]</scope>
    <source>
        <strain evidence="3">05x7-T-G4-1.051#20</strain>
    </source>
</reference>
<accession>K1RB80</accession>
<evidence type="ECO:0000256" key="1">
    <source>
        <dbReference type="SAM" id="Coils"/>
    </source>
</evidence>
<evidence type="ECO:0000313" key="3">
    <source>
        <dbReference type="EMBL" id="EKC42993.1"/>
    </source>
</evidence>
<gene>
    <name evidence="3" type="ORF">CGI_10023596</name>
</gene>
<evidence type="ECO:0000256" key="2">
    <source>
        <dbReference type="SAM" id="MobiDB-lite"/>
    </source>
</evidence>
<dbReference type="HOGENOM" id="CLU_1333075_0_0_1"/>
<proteinExistence type="predicted"/>
<keyword evidence="1" id="KW-0175">Coiled coil</keyword>
<sequence>MLIPLGETATVDIILQKLDDFYGNVYTAENIMQSFYSDYQREGESIVTFGSRLEQTVSRAIRFGHIDEVAKDAMLRSKFWSGLRNHELRNATRNKYETVKDFHSLLREIRQIEHEEKNLKIETTKPVQSNTVCTEIEDHVSNFDLKEQLTELLGQMKKLDARMSRLEQDHENLYKANRDSFQTQTQNSFSGNKGNSYGYRKSDQRF</sequence>
<dbReference type="EMBL" id="JH815876">
    <property type="protein sequence ID" value="EKC42993.1"/>
    <property type="molecule type" value="Genomic_DNA"/>
</dbReference>
<name>K1RB80_MAGGI</name>
<protein>
    <recommendedName>
        <fullName evidence="4">Retrotransposon gag domain-containing protein</fullName>
    </recommendedName>
</protein>